<accession>A0AAV2M616</accession>
<sequence length="424" mass="46980">MTQNHFRHLFDGSEIVVAGKLSDNNINNLLVEVSAQGSSDDFQVQGQAKAEDWGVIYPDEEYIFGNFTERLWAYLTIQQLLDKSDIGTVLEKEESKDRALHMSLEYGFVTPHTSMVVAKPQTEDTLVADKLTETQRQQAERAQGSTAASGVRGGGGGRGGGRGGGGGGGGGADGDPHFMIELPERDDALCFNINHKPGTIFNLVRDPKPGFIVNGEIIGKHIAGDTGNMKTYFGRFGITHDALGVRLEVSTRSIIVTQDGEQTILLWSDSTSVQWPNVKIKLTKNCSLTVTMRHSVKFMVIKHTKLWKRRHDQQSYLGFYNLETQHLSPSVYGLLGQFYHGVNFELTDRDHGASTMFVKGRALYVTRHWQKDFSRDVTAGQSIGCWFVGNNGTGLIDGVASDYIVPTLFENFWDPKEELKNLQS</sequence>
<evidence type="ECO:0000313" key="4">
    <source>
        <dbReference type="Proteomes" id="UP001497482"/>
    </source>
</evidence>
<dbReference type="InterPro" id="IPR050934">
    <property type="entry name" value="ITIH"/>
</dbReference>
<reference evidence="3 4" key="1">
    <citation type="submission" date="2024-04" db="EMBL/GenBank/DDBJ databases">
        <authorList>
            <person name="Waldvogel A.-M."/>
            <person name="Schoenle A."/>
        </authorList>
    </citation>
    <scope>NUCLEOTIDE SEQUENCE [LARGE SCALE GENOMIC DNA]</scope>
</reference>
<feature type="compositionally biased region" description="Gly residues" evidence="1">
    <location>
        <begin position="151"/>
        <end position="173"/>
    </location>
</feature>
<dbReference type="Pfam" id="PF06668">
    <property type="entry name" value="ITI_HC_C"/>
    <property type="match status" value="1"/>
</dbReference>
<feature type="domain" description="Inter-alpha-trypsin inhibitor heavy chain C-terminal" evidence="2">
    <location>
        <begin position="210"/>
        <end position="390"/>
    </location>
</feature>
<evidence type="ECO:0000256" key="1">
    <source>
        <dbReference type="SAM" id="MobiDB-lite"/>
    </source>
</evidence>
<keyword evidence="4" id="KW-1185">Reference proteome</keyword>
<dbReference type="AlphaFoldDB" id="A0AAV2M616"/>
<protein>
    <recommendedName>
        <fullName evidence="2">Inter-alpha-trypsin inhibitor heavy chain C-terminal domain-containing protein</fullName>
    </recommendedName>
</protein>
<dbReference type="InterPro" id="IPR010600">
    <property type="entry name" value="ITI_HC_C"/>
</dbReference>
<organism evidence="3 4">
    <name type="scientific">Knipowitschia caucasica</name>
    <name type="common">Caucasian dwarf goby</name>
    <name type="synonym">Pomatoschistus caucasicus</name>
    <dbReference type="NCBI Taxonomy" id="637954"/>
    <lineage>
        <taxon>Eukaryota</taxon>
        <taxon>Metazoa</taxon>
        <taxon>Chordata</taxon>
        <taxon>Craniata</taxon>
        <taxon>Vertebrata</taxon>
        <taxon>Euteleostomi</taxon>
        <taxon>Actinopterygii</taxon>
        <taxon>Neopterygii</taxon>
        <taxon>Teleostei</taxon>
        <taxon>Neoteleostei</taxon>
        <taxon>Acanthomorphata</taxon>
        <taxon>Gobiaria</taxon>
        <taxon>Gobiiformes</taxon>
        <taxon>Gobioidei</taxon>
        <taxon>Gobiidae</taxon>
        <taxon>Gobiinae</taxon>
        <taxon>Knipowitschia</taxon>
    </lineage>
</organism>
<dbReference type="PANTHER" id="PTHR10338">
    <property type="entry name" value="INTER-ALPHA-TRYPSIN INHIBITOR HEAVY CHAIN FAMILY MEMBER"/>
    <property type="match status" value="1"/>
</dbReference>
<dbReference type="EMBL" id="OZ035828">
    <property type="protein sequence ID" value="CAL1608744.1"/>
    <property type="molecule type" value="Genomic_DNA"/>
</dbReference>
<feature type="region of interest" description="Disordered" evidence="1">
    <location>
        <begin position="134"/>
        <end position="179"/>
    </location>
</feature>
<evidence type="ECO:0000313" key="3">
    <source>
        <dbReference type="EMBL" id="CAL1608744.1"/>
    </source>
</evidence>
<dbReference type="GO" id="GO:0004867">
    <property type="term" value="F:serine-type endopeptidase inhibitor activity"/>
    <property type="evidence" value="ECO:0007669"/>
    <property type="project" value="InterPro"/>
</dbReference>
<dbReference type="Proteomes" id="UP001497482">
    <property type="component" value="Chromosome 6"/>
</dbReference>
<dbReference type="PANTHER" id="PTHR10338:SF115">
    <property type="entry name" value="INTER-ALPHA-TRYPSIN INHIBITOR HEAVY CHAIN H3"/>
    <property type="match status" value="1"/>
</dbReference>
<dbReference type="GO" id="GO:0030212">
    <property type="term" value="P:hyaluronan metabolic process"/>
    <property type="evidence" value="ECO:0007669"/>
    <property type="project" value="InterPro"/>
</dbReference>
<evidence type="ECO:0000259" key="2">
    <source>
        <dbReference type="Pfam" id="PF06668"/>
    </source>
</evidence>
<gene>
    <name evidence="3" type="ORF">KC01_LOCUS35616</name>
</gene>
<name>A0AAV2M616_KNICA</name>
<proteinExistence type="predicted"/>